<name>A0A1L1Q177_HYDIT</name>
<protein>
    <submittedName>
        <fullName evidence="2">Uncharacterized protein</fullName>
    </submittedName>
</protein>
<accession>A0A1L1Q177</accession>
<proteinExistence type="predicted"/>
<organism evidence="2 3">
    <name type="scientific">Hydrogenophaga intermedia</name>
    <dbReference type="NCBI Taxonomy" id="65786"/>
    <lineage>
        <taxon>Bacteria</taxon>
        <taxon>Pseudomonadati</taxon>
        <taxon>Pseudomonadota</taxon>
        <taxon>Betaproteobacteria</taxon>
        <taxon>Burkholderiales</taxon>
        <taxon>Comamonadaceae</taxon>
        <taxon>Hydrogenophaga</taxon>
    </lineage>
</organism>
<evidence type="ECO:0000313" key="2">
    <source>
        <dbReference type="EMBL" id="CDN90561.1"/>
    </source>
</evidence>
<gene>
    <name evidence="2" type="ORF">BN948_05006</name>
</gene>
<keyword evidence="1" id="KW-0472">Membrane</keyword>
<feature type="transmembrane region" description="Helical" evidence="1">
    <location>
        <begin position="37"/>
        <end position="60"/>
    </location>
</feature>
<dbReference type="Proteomes" id="UP000028878">
    <property type="component" value="Unassembled WGS sequence"/>
</dbReference>
<keyword evidence="3" id="KW-1185">Reference proteome</keyword>
<reference evidence="3" key="1">
    <citation type="submission" date="2014-11" db="EMBL/GenBank/DDBJ databases">
        <title>Draft genome sequence of Hydrogenophaga intermedia S1.</title>
        <authorList>
            <person name="Gan H.M."/>
            <person name="Chew T.H."/>
            <person name="Stolz A."/>
        </authorList>
    </citation>
    <scope>NUCLEOTIDE SEQUENCE [LARGE SCALE GENOMIC DNA]</scope>
    <source>
        <strain evidence="3">S1</strain>
    </source>
</reference>
<keyword evidence="1" id="KW-1133">Transmembrane helix</keyword>
<evidence type="ECO:0000256" key="1">
    <source>
        <dbReference type="SAM" id="Phobius"/>
    </source>
</evidence>
<dbReference type="AlphaFoldDB" id="A0A1L1Q177"/>
<evidence type="ECO:0000313" key="3">
    <source>
        <dbReference type="Proteomes" id="UP000028878"/>
    </source>
</evidence>
<keyword evidence="1" id="KW-0812">Transmembrane</keyword>
<sequence length="139" mass="14901">MALFGLIVKTILIYDLWILILSVHVPVMPFPRARSAICLASVLFVGALALPGVSFAHSLLLNCRPAADNMVQCKGEFSDGSDAAGMAIAVKAYDERVLAKGTLGGDSIWRFAKPAGEYFVRLEDGGEHSAEVDHTDVKP</sequence>
<dbReference type="EMBL" id="CCAE010000095">
    <property type="protein sequence ID" value="CDN90561.1"/>
    <property type="molecule type" value="Genomic_DNA"/>
</dbReference>
<feature type="transmembrane region" description="Helical" evidence="1">
    <location>
        <begin position="6"/>
        <end position="25"/>
    </location>
</feature>